<dbReference type="Proteomes" id="UP000323856">
    <property type="component" value="Unassembled WGS sequence"/>
</dbReference>
<sequence>MRDGLQALETTLFESGYSRPEARALAEVCLLEASERSLSIPKSTLSPASANAVAWHLVWQVSHEIDANDWMWLNRIQAVWERFFPGVPRIDGEMCVSDPDEYDLGDFGEPKNELADEESLYIDDELGSDQPMDPVVAKKIEDFTQEWRGMSSAEMRESSRQKEKMDASAATLFPNVYPGKQPSYVNTCLVMEETGMTVPGTLYLAGERCVFFPEKYLTQSETESAPVPLYLADKCSEIAMLFPQEDLWDPLPDATVPLLVGPSSWPPSLMVVYNGTRFFFPFAESWYARMFAEDLAIVFKGAPATWD</sequence>
<organism evidence="1 2">
    <name type="scientific">Paeniglutamicibacter gangotriensis</name>
    <dbReference type="NCBI Taxonomy" id="254787"/>
    <lineage>
        <taxon>Bacteria</taxon>
        <taxon>Bacillati</taxon>
        <taxon>Actinomycetota</taxon>
        <taxon>Actinomycetes</taxon>
        <taxon>Micrococcales</taxon>
        <taxon>Micrococcaceae</taxon>
        <taxon>Paeniglutamicibacter</taxon>
    </lineage>
</organism>
<dbReference type="EMBL" id="VOBL01000046">
    <property type="protein sequence ID" value="KAA0971304.1"/>
    <property type="molecule type" value="Genomic_DNA"/>
</dbReference>
<accession>A0A5B0DX32</accession>
<dbReference type="AlphaFoldDB" id="A0A5B0DX32"/>
<dbReference type="RefSeq" id="WP_149621174.1">
    <property type="nucleotide sequence ID" value="NZ_VOBL01000046.1"/>
</dbReference>
<evidence type="ECO:0000313" key="1">
    <source>
        <dbReference type="EMBL" id="KAA0971304.1"/>
    </source>
</evidence>
<name>A0A5B0DX32_9MICC</name>
<gene>
    <name evidence="1" type="ORF">FQ154_20530</name>
</gene>
<evidence type="ECO:0000313" key="2">
    <source>
        <dbReference type="Proteomes" id="UP000323856"/>
    </source>
</evidence>
<comment type="caution">
    <text evidence="1">The sequence shown here is derived from an EMBL/GenBank/DDBJ whole genome shotgun (WGS) entry which is preliminary data.</text>
</comment>
<reference evidence="1 2" key="1">
    <citation type="submission" date="2019-07" db="EMBL/GenBank/DDBJ databases">
        <title>Analysis of the biochemical properties, biological activity and biotechnological potential of siderophores and biosurfactants produced by Antarctic psychrotolerant bacteria.</title>
        <authorList>
            <person name="Styczynski M."/>
            <person name="Krucon T."/>
            <person name="Decewicz P."/>
            <person name="Dziewit L."/>
        </authorList>
    </citation>
    <scope>NUCLEOTIDE SEQUENCE [LARGE SCALE GENOMIC DNA]</scope>
    <source>
        <strain evidence="1 2">ANT_H27</strain>
    </source>
</reference>
<protein>
    <submittedName>
        <fullName evidence="1">Uncharacterized protein</fullName>
    </submittedName>
</protein>
<proteinExistence type="predicted"/>